<dbReference type="OrthoDB" id="3038309at2759"/>
<dbReference type="AlphaFoldDB" id="A0A9P6CU03"/>
<evidence type="ECO:0000259" key="2">
    <source>
        <dbReference type="Pfam" id="PF24883"/>
    </source>
</evidence>
<evidence type="ECO:0000256" key="1">
    <source>
        <dbReference type="ARBA" id="ARBA00022737"/>
    </source>
</evidence>
<dbReference type="Gene3D" id="3.40.50.300">
    <property type="entry name" value="P-loop containing nucleotide triphosphate hydrolases"/>
    <property type="match status" value="1"/>
</dbReference>
<reference evidence="3" key="1">
    <citation type="submission" date="2020-11" db="EMBL/GenBank/DDBJ databases">
        <authorList>
            <consortium name="DOE Joint Genome Institute"/>
            <person name="Ahrendt S."/>
            <person name="Riley R."/>
            <person name="Andreopoulos W."/>
            <person name="Labutti K."/>
            <person name="Pangilinan J."/>
            <person name="Ruiz-Duenas F.J."/>
            <person name="Barrasa J.M."/>
            <person name="Sanchez-Garcia M."/>
            <person name="Camarero S."/>
            <person name="Miyauchi S."/>
            <person name="Serrano A."/>
            <person name="Linde D."/>
            <person name="Babiker R."/>
            <person name="Drula E."/>
            <person name="Ayuso-Fernandez I."/>
            <person name="Pacheco R."/>
            <person name="Padilla G."/>
            <person name="Ferreira P."/>
            <person name="Barriuso J."/>
            <person name="Kellner H."/>
            <person name="Castanera R."/>
            <person name="Alfaro M."/>
            <person name="Ramirez L."/>
            <person name="Pisabarro A.G."/>
            <person name="Kuo A."/>
            <person name="Tritt A."/>
            <person name="Lipzen A."/>
            <person name="He G."/>
            <person name="Yan M."/>
            <person name="Ng V."/>
            <person name="Cullen D."/>
            <person name="Martin F."/>
            <person name="Rosso M.-N."/>
            <person name="Henrissat B."/>
            <person name="Hibbett D."/>
            <person name="Martinez A.T."/>
            <person name="Grigoriev I.V."/>
        </authorList>
    </citation>
    <scope>NUCLEOTIDE SEQUENCE</scope>
    <source>
        <strain evidence="3">CIRM-BRFM 674</strain>
    </source>
</reference>
<protein>
    <recommendedName>
        <fullName evidence="2">Nephrocystin 3-like N-terminal domain-containing protein</fullName>
    </recommendedName>
</protein>
<feature type="domain" description="Nephrocystin 3-like N-terminal" evidence="2">
    <location>
        <begin position="44"/>
        <end position="207"/>
    </location>
</feature>
<dbReference type="InterPro" id="IPR027417">
    <property type="entry name" value="P-loop_NTPase"/>
</dbReference>
<dbReference type="PANTHER" id="PTHR10039">
    <property type="entry name" value="AMELOGENIN"/>
    <property type="match status" value="1"/>
</dbReference>
<dbReference type="PANTHER" id="PTHR10039:SF14">
    <property type="entry name" value="NACHT DOMAIN-CONTAINING PROTEIN"/>
    <property type="match status" value="1"/>
</dbReference>
<keyword evidence="4" id="KW-1185">Reference proteome</keyword>
<dbReference type="InterPro" id="IPR056884">
    <property type="entry name" value="NPHP3-like_N"/>
</dbReference>
<evidence type="ECO:0000313" key="4">
    <source>
        <dbReference type="Proteomes" id="UP000807469"/>
    </source>
</evidence>
<dbReference type="SUPFAM" id="SSF52540">
    <property type="entry name" value="P-loop containing nucleoside triphosphate hydrolases"/>
    <property type="match status" value="1"/>
</dbReference>
<evidence type="ECO:0000313" key="3">
    <source>
        <dbReference type="EMBL" id="KAF9479032.1"/>
    </source>
</evidence>
<dbReference type="Pfam" id="PF24883">
    <property type="entry name" value="NPHP3_N"/>
    <property type="match status" value="1"/>
</dbReference>
<organism evidence="3 4">
    <name type="scientific">Pholiota conissans</name>
    <dbReference type="NCBI Taxonomy" id="109636"/>
    <lineage>
        <taxon>Eukaryota</taxon>
        <taxon>Fungi</taxon>
        <taxon>Dikarya</taxon>
        <taxon>Basidiomycota</taxon>
        <taxon>Agaricomycotina</taxon>
        <taxon>Agaricomycetes</taxon>
        <taxon>Agaricomycetidae</taxon>
        <taxon>Agaricales</taxon>
        <taxon>Agaricineae</taxon>
        <taxon>Strophariaceae</taxon>
        <taxon>Pholiota</taxon>
    </lineage>
</organism>
<sequence length="335" mass="37405">METRVQTGLDLLRMHVSQGALYNSKERAHLPRRHPETRVKLIDDIKTWLDDVDDPHLILWLKGLDGIGKSVIAEAIASHCYEEGRLLGAFFVSDQIDETTIPATIAHQIEQNPRLRPSSSRIIGHAVESNPLLFGLDLAAQVQTLIVEPLACLSAEMRNGISPVLVILDGLDGLTDKYFQRQVIEAFSEAVMQAQHQIPIKLLLCSRPQYAIQSAIMAPRIAPLLRTISLETNYPADEDIRTFLTDEFREFRRTHPSPHIFPAIWPKESATDELVEQASGRFAHASTVLDCVRDENADPIRRLSTAIGPIVNVNYRGPGKASLFLSAQAPPFFLK</sequence>
<dbReference type="EMBL" id="MU155221">
    <property type="protein sequence ID" value="KAF9479032.1"/>
    <property type="molecule type" value="Genomic_DNA"/>
</dbReference>
<dbReference type="Proteomes" id="UP000807469">
    <property type="component" value="Unassembled WGS sequence"/>
</dbReference>
<proteinExistence type="predicted"/>
<gene>
    <name evidence="3" type="ORF">BDN70DRAFT_712692</name>
</gene>
<comment type="caution">
    <text evidence="3">The sequence shown here is derived from an EMBL/GenBank/DDBJ whole genome shotgun (WGS) entry which is preliminary data.</text>
</comment>
<accession>A0A9P6CU03</accession>
<keyword evidence="1" id="KW-0677">Repeat</keyword>
<name>A0A9P6CU03_9AGAR</name>